<feature type="region of interest" description="Disordered" evidence="1">
    <location>
        <begin position="57"/>
        <end position="101"/>
    </location>
</feature>
<feature type="region of interest" description="Disordered" evidence="1">
    <location>
        <begin position="1"/>
        <end position="23"/>
    </location>
</feature>
<dbReference type="InParanoid" id="A0A2V0NR37"/>
<accession>A0A2V0NR37</accession>
<proteinExistence type="predicted"/>
<sequence length="429" mass="40776">MDSGEPLSVGGGGAPCDGASWASRSEPLPLLRGSSTASTGVGDDPLSAHMVLLDIDDGDEAGGGGSSGCSSPGRSGAAAEAGGAPPRRGRAAIPATPTGFTPAEVPLVPAAGARPNAKANRGCGLVVMATSGGAAAAIDGLHRRYTWEGLAAPMVVERCCAARLGVKAATQQASRARRTALAAAARRAVRAGASWHGATAVSAALLAQQCASAPLAGFNMPPGLGVAGFSAPLSMPVGGGHAGSANGASGPLSMMHAGAYGLDGGASHSTPLPLVRAASASAASLAYPMSGPVPHPPGLVAYGQGAGSVYGSSPYSGSPPDAAALGLPPSSAAPSAHVAASQPPPDASLCALSLATQEQVAIVAGHAAALSALSGAAFWLAPGASGCGGAGAPGLALSGSAAQVEAAADLVGQLLAMRGATVPAAACWP</sequence>
<evidence type="ECO:0000313" key="3">
    <source>
        <dbReference type="Proteomes" id="UP000247498"/>
    </source>
</evidence>
<dbReference type="AlphaFoldDB" id="A0A2V0NR37"/>
<comment type="caution">
    <text evidence="2">The sequence shown here is derived from an EMBL/GenBank/DDBJ whole genome shotgun (WGS) entry which is preliminary data.</text>
</comment>
<gene>
    <name evidence="2" type="ORF">Rsub_02812</name>
</gene>
<name>A0A2V0NR37_9CHLO</name>
<dbReference type="EMBL" id="BDRX01000014">
    <property type="protein sequence ID" value="GBF90104.1"/>
    <property type="molecule type" value="Genomic_DNA"/>
</dbReference>
<protein>
    <submittedName>
        <fullName evidence="2">Uncharacterized protein</fullName>
    </submittedName>
</protein>
<feature type="region of interest" description="Disordered" evidence="1">
    <location>
        <begin position="321"/>
        <end position="340"/>
    </location>
</feature>
<dbReference type="Proteomes" id="UP000247498">
    <property type="component" value="Unassembled WGS sequence"/>
</dbReference>
<organism evidence="2 3">
    <name type="scientific">Raphidocelis subcapitata</name>
    <dbReference type="NCBI Taxonomy" id="307507"/>
    <lineage>
        <taxon>Eukaryota</taxon>
        <taxon>Viridiplantae</taxon>
        <taxon>Chlorophyta</taxon>
        <taxon>core chlorophytes</taxon>
        <taxon>Chlorophyceae</taxon>
        <taxon>CS clade</taxon>
        <taxon>Sphaeropleales</taxon>
        <taxon>Selenastraceae</taxon>
        <taxon>Raphidocelis</taxon>
    </lineage>
</organism>
<evidence type="ECO:0000313" key="2">
    <source>
        <dbReference type="EMBL" id="GBF90104.1"/>
    </source>
</evidence>
<feature type="compositionally biased region" description="Low complexity" evidence="1">
    <location>
        <begin position="68"/>
        <end position="95"/>
    </location>
</feature>
<reference evidence="2 3" key="1">
    <citation type="journal article" date="2018" name="Sci. Rep.">
        <title>Raphidocelis subcapitata (=Pseudokirchneriella subcapitata) provides an insight into genome evolution and environmental adaptations in the Sphaeropleales.</title>
        <authorList>
            <person name="Suzuki S."/>
            <person name="Yamaguchi H."/>
            <person name="Nakajima N."/>
            <person name="Kawachi M."/>
        </authorList>
    </citation>
    <scope>NUCLEOTIDE SEQUENCE [LARGE SCALE GENOMIC DNA]</scope>
    <source>
        <strain evidence="2 3">NIES-35</strain>
    </source>
</reference>
<evidence type="ECO:0000256" key="1">
    <source>
        <dbReference type="SAM" id="MobiDB-lite"/>
    </source>
</evidence>
<keyword evidence="3" id="KW-1185">Reference proteome</keyword>